<dbReference type="HOGENOM" id="CLU_3346621_0_0_5"/>
<organism evidence="1 2">
    <name type="scientific">Novosphingobium nitrogenifigens DSM 19370</name>
    <dbReference type="NCBI Taxonomy" id="983920"/>
    <lineage>
        <taxon>Bacteria</taxon>
        <taxon>Pseudomonadati</taxon>
        <taxon>Pseudomonadota</taxon>
        <taxon>Alphaproteobacteria</taxon>
        <taxon>Sphingomonadales</taxon>
        <taxon>Sphingomonadaceae</taxon>
        <taxon>Novosphingobium</taxon>
    </lineage>
</organism>
<dbReference type="Proteomes" id="UP000004728">
    <property type="component" value="Unassembled WGS sequence"/>
</dbReference>
<gene>
    <name evidence="1" type="ORF">Y88_1336</name>
</gene>
<dbReference type="EMBL" id="AEWJ01000037">
    <property type="protein sequence ID" value="EGD59274.1"/>
    <property type="molecule type" value="Genomic_DNA"/>
</dbReference>
<dbReference type="AlphaFoldDB" id="F1Z7V0"/>
<comment type="caution">
    <text evidence="1">The sequence shown here is derived from an EMBL/GenBank/DDBJ whole genome shotgun (WGS) entry which is preliminary data.</text>
</comment>
<dbReference type="STRING" id="983920.Y88_1336"/>
<reference evidence="1 2" key="1">
    <citation type="journal article" date="2012" name="J. Bacteriol.">
        <title>Draft Genome Sequence of Novosphingobium nitrogenifigens Y88T.</title>
        <authorList>
            <person name="Strabala T.J."/>
            <person name="Macdonald L."/>
            <person name="Liu V."/>
            <person name="Smit A.M."/>
        </authorList>
    </citation>
    <scope>NUCLEOTIDE SEQUENCE [LARGE SCALE GENOMIC DNA]</scope>
    <source>
        <strain evidence="1 2">DSM 19370</strain>
    </source>
</reference>
<accession>F1Z7V0</accession>
<protein>
    <submittedName>
        <fullName evidence="1">Uncharacterized protein</fullName>
    </submittedName>
</protein>
<evidence type="ECO:0000313" key="1">
    <source>
        <dbReference type="EMBL" id="EGD59274.1"/>
    </source>
</evidence>
<name>F1Z7V0_9SPHN</name>
<dbReference type="InParanoid" id="F1Z7V0"/>
<proteinExistence type="predicted"/>
<evidence type="ECO:0000313" key="2">
    <source>
        <dbReference type="Proteomes" id="UP000004728"/>
    </source>
</evidence>
<sequence length="37" mass="3967">METLGDRGWAARRCGPGVVTPKSLAEQVGEAPLIRFP</sequence>
<keyword evidence="2" id="KW-1185">Reference proteome</keyword>